<dbReference type="InterPro" id="IPR010090">
    <property type="entry name" value="Phage_tape_meas"/>
</dbReference>
<gene>
    <name evidence="5" type="ORF">HF865_03640</name>
</gene>
<reference evidence="5 6" key="1">
    <citation type="submission" date="2020-04" db="EMBL/GenBank/DDBJ databases">
        <authorList>
            <person name="Hitch T.C.A."/>
            <person name="Wylensek D."/>
            <person name="Clavel T."/>
        </authorList>
    </citation>
    <scope>NUCLEOTIDE SEQUENCE [LARGE SCALE GENOMIC DNA]</scope>
    <source>
        <strain evidence="5 6">WCA-386-APC-4I</strain>
    </source>
</reference>
<feature type="domain" description="Phage tail tape measure protein" evidence="4">
    <location>
        <begin position="389"/>
        <end position="597"/>
    </location>
</feature>
<dbReference type="PANTHER" id="PTHR37813">
    <property type="entry name" value="FELS-2 PROPHAGE PROTEIN"/>
    <property type="match status" value="1"/>
</dbReference>
<evidence type="ECO:0000313" key="6">
    <source>
        <dbReference type="Proteomes" id="UP000587270"/>
    </source>
</evidence>
<keyword evidence="3" id="KW-0812">Transmembrane</keyword>
<sequence>MANTIAAQMSTLITLDNSKVTQSLRTIKNMARAASTEARANAEALRAVGNSMQAAKSEYDGYRTQLDLARQRVKMLTDQHKALADMLADKSGNLKSLSSKIDDLTAKRDEARQQLKDLKNDEDAEASAVNKAQQAYKDLQKQLQETKREYNDLANGRVNEKFARQSQQLAAAQLDQAKLEQQTSAAQDAYVKQLTGLKNLQNQYSQTQNSAKAYIDRLNAEGKSASATVQNYNSHRQALANLHNQYEAQSAVLDNVREKYGENSSQYAKEKIQLDQIATNMANTKRETLALSGTVARIRPTGITNIDNALTGLRDKTGRIHDYMTAKFDSIKQHAVGIGIGVGIAGSQLVQGAKEAGDLQNSYIQTQNLLITGGEKHAEALRNVRQMQQQGRDMSIEYGQSQQSIAEAYQELTKRGYSSAQSLGAMKTMLQASVATGEPLSDIVNSSASALEAFGMKAKTTAGMVKNTKDVVNKMAYAADMTSTNFNDMSTAMSYVGPSARNLGLNVGETASAIGVLSNNGIEADKAGTGLRKVLDSIATPTASGRAALQKLGLTVNDFKDKSGHMKSVADIFELLNEKTKGLSQTAKAGIFKDLFGATGEAAGITLANNAKQLDQVNKKTQSAAKGTGYVQKLAKKNMGSAKMATAQFRESLKAVRMELGASVMPAIAKATSSLAKFLNTKNGKRDMAALASTLKKVANAIVSVGTFAAKHGRTLKIFGVALGGAFAVTKVLSFAAHMKQVFQILGLVTNGMKILRIALIGSGIGLAVAAVAALAVGFTHLYAHSAKFRNFIRGVGKLVVAAFKLTLKYSPAGILARTFIALYKHNTKFRNFINSIVDITKKAFKVVADFFKKWVVDPIKNSLKWVYNKVADIGKGSIKHPSKAYASGTLGTNGDQVAVVNDGNSQHWREMMLYNGRLSWFPNKRNMRAYIPSGAQIINGDDAANLMSRSVNHFAAGTADFSSWVNNLNAAGAIEHAEERKKFIADLKKQMQNYLKEIKKTLLDLTVQLGQAEKQREDSIKQARQTLNQSLLEAANKMSSSNAKQQQEGQTKQAKAYETYHKAVNKANATYQASADKIQKKRDLAYTNKRRLSLWYHDNIRQADAAFAKYAMGGIADRPAIFGDAGLEAAIPMDSMKQGAAWSLMQKVVDFYAGNQSNTSQPSQSSSADHEALMQLNNQVAQLVNIATQLLGGQSAQIDATKKINGYNSDQAFDDFSSKFRTAQTSSLTW</sequence>
<evidence type="ECO:0000313" key="5">
    <source>
        <dbReference type="EMBL" id="NME21804.1"/>
    </source>
</evidence>
<dbReference type="AlphaFoldDB" id="A0AAW9ZF48"/>
<evidence type="ECO:0000259" key="4">
    <source>
        <dbReference type="Pfam" id="PF10145"/>
    </source>
</evidence>
<dbReference type="RefSeq" id="WP_170090660.1">
    <property type="nucleotide sequence ID" value="NZ_JABAFN010000008.1"/>
</dbReference>
<evidence type="ECO:0000256" key="3">
    <source>
        <dbReference type="SAM" id="Phobius"/>
    </source>
</evidence>
<keyword evidence="1" id="KW-1188">Viral release from host cell</keyword>
<keyword evidence="2" id="KW-0175">Coiled coil</keyword>
<dbReference type="EMBL" id="JABAFN010000008">
    <property type="protein sequence ID" value="NME21804.1"/>
    <property type="molecule type" value="Genomic_DNA"/>
</dbReference>
<dbReference type="PANTHER" id="PTHR37813:SF1">
    <property type="entry name" value="FELS-2 PROPHAGE PROTEIN"/>
    <property type="match status" value="1"/>
</dbReference>
<accession>A0AAW9ZF48</accession>
<feature type="coiled-coil region" evidence="2">
    <location>
        <begin position="52"/>
        <end position="287"/>
    </location>
</feature>
<keyword evidence="3" id="KW-1133">Transmembrane helix</keyword>
<dbReference type="NCBIfam" id="TIGR01760">
    <property type="entry name" value="tape_meas_TP901"/>
    <property type="match status" value="1"/>
</dbReference>
<dbReference type="Pfam" id="PF10145">
    <property type="entry name" value="PhageMin_Tail"/>
    <property type="match status" value="1"/>
</dbReference>
<evidence type="ECO:0000256" key="2">
    <source>
        <dbReference type="SAM" id="Coils"/>
    </source>
</evidence>
<feature type="transmembrane region" description="Helical" evidence="3">
    <location>
        <begin position="718"/>
        <end position="737"/>
    </location>
</feature>
<proteinExistence type="predicted"/>
<feature type="coiled-coil region" evidence="2">
    <location>
        <begin position="985"/>
        <end position="1030"/>
    </location>
</feature>
<keyword evidence="3" id="KW-0472">Membrane</keyword>
<dbReference type="Proteomes" id="UP000587270">
    <property type="component" value="Unassembled WGS sequence"/>
</dbReference>
<protein>
    <submittedName>
        <fullName evidence="5">Phage tail tape measure protein</fullName>
    </submittedName>
</protein>
<organism evidence="5 6">
    <name type="scientific">Limosilactobacillus reuteri</name>
    <name type="common">Lactobacillus reuteri</name>
    <dbReference type="NCBI Taxonomy" id="1598"/>
    <lineage>
        <taxon>Bacteria</taxon>
        <taxon>Bacillati</taxon>
        <taxon>Bacillota</taxon>
        <taxon>Bacilli</taxon>
        <taxon>Lactobacillales</taxon>
        <taxon>Lactobacillaceae</taxon>
        <taxon>Limosilactobacillus</taxon>
    </lineage>
</organism>
<evidence type="ECO:0000256" key="1">
    <source>
        <dbReference type="ARBA" id="ARBA00022612"/>
    </source>
</evidence>
<comment type="caution">
    <text evidence="5">The sequence shown here is derived from an EMBL/GenBank/DDBJ whole genome shotgun (WGS) entry which is preliminary data.</text>
</comment>
<feature type="transmembrane region" description="Helical" evidence="3">
    <location>
        <begin position="758"/>
        <end position="784"/>
    </location>
</feature>
<name>A0AAW9ZF48_LIMRT</name>